<evidence type="ECO:0000313" key="1">
    <source>
        <dbReference type="EMBL" id="KAJ2988834.1"/>
    </source>
</evidence>
<comment type="caution">
    <text evidence="1">The sequence shown here is derived from an EMBL/GenBank/DDBJ whole genome shotgun (WGS) entry which is preliminary data.</text>
</comment>
<keyword evidence="2" id="KW-1185">Reference proteome</keyword>
<dbReference type="Proteomes" id="UP001143856">
    <property type="component" value="Unassembled WGS sequence"/>
</dbReference>
<organism evidence="1 2">
    <name type="scientific">Xylaria curta</name>
    <dbReference type="NCBI Taxonomy" id="42375"/>
    <lineage>
        <taxon>Eukaryota</taxon>
        <taxon>Fungi</taxon>
        <taxon>Dikarya</taxon>
        <taxon>Ascomycota</taxon>
        <taxon>Pezizomycotina</taxon>
        <taxon>Sordariomycetes</taxon>
        <taxon>Xylariomycetidae</taxon>
        <taxon>Xylariales</taxon>
        <taxon>Xylariaceae</taxon>
        <taxon>Xylaria</taxon>
    </lineage>
</organism>
<sequence>MTARALLVATLVASASSVAVEKRAAGVNSTVCNGKSYVYNELAGYGLVPSNPVDKNTEGTLNFNPRVHKFRILFTPQPNATISNPSAPNLDFFYIDTIKFSGPDGTPCTGLDGDATGHLSFPGFPNLPVATYEGDGFGAEGPGGKRIPLDPEGLYVNDDGTFWVSDEYGPYIYLFSPEGKMLTAIRPPESIIPKRNGTDSFSADSTPRYAGDGAGHDVTPEDPDTGRDNNHGFEGLTVSADGKLLYALLQAATVQEGGLKKQTQRYTRFLKYDVSNRLAPVYAGEWIVPLPLYVDPTAKPSKNPKAAAQSEVLLRTVLATPMPENGQEVTESVYRQVDVFDISEATDIKAAGAYGCADTACAVADAETGTLKENIITAKYCSFLDFNVNAQLERFKVHNGGITDPGLLNEKWESLGLVPVNPKAPNGEYFLFSLSDNDFITQDGYMNGGKLPYADESGFSLDNQALCHLRMGKPPSPGHLPSRWEPWFCERVILFWCFAYNGFKLQASSNAVVQHDLGQGAPGLARPENPLLRSPGQNQEEPGVLGQAKPSQATRWFAMAYRRSDEDDLAYGERWNHDRLAYERDRLDERDRYYTRAPVQERVRDASVDERFVERRAPRPWEDVRERRYYDETPRRRPSPPPRIGEKHIPR</sequence>
<protein>
    <submittedName>
        <fullName evidence="1">Uncharacterized protein</fullName>
    </submittedName>
</protein>
<accession>A0ACC1PAW9</accession>
<dbReference type="EMBL" id="JAPDGR010000600">
    <property type="protein sequence ID" value="KAJ2988834.1"/>
    <property type="molecule type" value="Genomic_DNA"/>
</dbReference>
<proteinExistence type="predicted"/>
<reference evidence="1" key="1">
    <citation type="submission" date="2022-10" db="EMBL/GenBank/DDBJ databases">
        <title>Genome Sequence of Xylaria curta.</title>
        <authorList>
            <person name="Buettner E."/>
        </authorList>
    </citation>
    <scope>NUCLEOTIDE SEQUENCE</scope>
    <source>
        <strain evidence="1">Babe10</strain>
    </source>
</reference>
<evidence type="ECO:0000313" key="2">
    <source>
        <dbReference type="Proteomes" id="UP001143856"/>
    </source>
</evidence>
<name>A0ACC1PAW9_9PEZI</name>
<gene>
    <name evidence="1" type="ORF">NUW58_g3772</name>
</gene>